<sequence>MRQCSTSQIPCTHNFQFHVYCIYSLLLTAHHYSLLTTHYCSLLTTTTHYSQLTAHCSPRTTYYSPLTTYHSLLTTHTAHHTLLTPHSSQLTAHCSLLTAHYLLLTTQALLNQSDRFLKPHSMPQVAFNCDGGELSRDLGEMHQCCARWALCAFQDTLSTSKGKHGWKNVAKWRQGRHSTDSLLAEPQSAQ</sequence>
<reference evidence="1" key="1">
    <citation type="submission" date="2021-01" db="EMBL/GenBank/DDBJ databases">
        <authorList>
            <person name="Corre E."/>
            <person name="Pelletier E."/>
            <person name="Niang G."/>
            <person name="Scheremetjew M."/>
            <person name="Finn R."/>
            <person name="Kale V."/>
            <person name="Holt S."/>
            <person name="Cochrane G."/>
            <person name="Meng A."/>
            <person name="Brown T."/>
            <person name="Cohen L."/>
        </authorList>
    </citation>
    <scope>NUCLEOTIDE SEQUENCE</scope>
    <source>
        <strain evidence="1">CCMP281</strain>
    </source>
</reference>
<dbReference type="AlphaFoldDB" id="A0A7S3F1U5"/>
<evidence type="ECO:0000313" key="1">
    <source>
        <dbReference type="EMBL" id="CAE0119295.1"/>
    </source>
</evidence>
<accession>A0A7S3F1U5</accession>
<protein>
    <submittedName>
        <fullName evidence="1">Uncharacterized protein</fullName>
    </submittedName>
</protein>
<gene>
    <name evidence="1" type="ORF">HERI1096_LOCUS19994</name>
</gene>
<name>A0A7S3F1U5_9EUKA</name>
<dbReference type="EMBL" id="HBHX01036015">
    <property type="protein sequence ID" value="CAE0119295.1"/>
    <property type="molecule type" value="Transcribed_RNA"/>
</dbReference>
<organism evidence="1">
    <name type="scientific">Haptolina ericina</name>
    <dbReference type="NCBI Taxonomy" id="156174"/>
    <lineage>
        <taxon>Eukaryota</taxon>
        <taxon>Haptista</taxon>
        <taxon>Haptophyta</taxon>
        <taxon>Prymnesiophyceae</taxon>
        <taxon>Prymnesiales</taxon>
        <taxon>Prymnesiaceae</taxon>
        <taxon>Haptolina</taxon>
    </lineage>
</organism>
<proteinExistence type="predicted"/>